<dbReference type="EMBL" id="JAAMFJ010000003">
    <property type="protein sequence ID" value="MBS9336684.1"/>
    <property type="molecule type" value="Genomic_DNA"/>
</dbReference>
<dbReference type="Pfam" id="PF00496">
    <property type="entry name" value="SBP_bac_5"/>
    <property type="match status" value="1"/>
</dbReference>
<accession>A0ABS5QU19</accession>
<evidence type="ECO:0000259" key="6">
    <source>
        <dbReference type="Pfam" id="PF00496"/>
    </source>
</evidence>
<comment type="similarity">
    <text evidence="2">Belongs to the bacterial solute-binding protein 5 family.</text>
</comment>
<gene>
    <name evidence="7" type="ORF">G6R28_05515</name>
</gene>
<dbReference type="InterPro" id="IPR039424">
    <property type="entry name" value="SBP_5"/>
</dbReference>
<dbReference type="PANTHER" id="PTHR30290">
    <property type="entry name" value="PERIPLASMIC BINDING COMPONENT OF ABC TRANSPORTER"/>
    <property type="match status" value="1"/>
</dbReference>
<keyword evidence="4 5" id="KW-0732">Signal</keyword>
<dbReference type="Gene3D" id="3.90.76.10">
    <property type="entry name" value="Dipeptide-binding Protein, Domain 1"/>
    <property type="match status" value="1"/>
</dbReference>
<dbReference type="RefSeq" id="WP_213793244.1">
    <property type="nucleotide sequence ID" value="NZ_JAAMFJ010000003.1"/>
</dbReference>
<protein>
    <submittedName>
        <fullName evidence="7">Peptide ABC transporter substrate-binding protein</fullName>
    </submittedName>
</protein>
<dbReference type="PANTHER" id="PTHR30290:SF10">
    <property type="entry name" value="PERIPLASMIC OLIGOPEPTIDE-BINDING PROTEIN-RELATED"/>
    <property type="match status" value="1"/>
</dbReference>
<reference evidence="7 8" key="1">
    <citation type="submission" date="2020-02" db="EMBL/GenBank/DDBJ databases">
        <title>Fructobacillus sp. isolated from paper mulberry of Taiwan.</title>
        <authorList>
            <person name="Lin S.-T."/>
        </authorList>
    </citation>
    <scope>NUCLEOTIDE SEQUENCE [LARGE SCALE GENOMIC DNA]</scope>
    <source>
        <strain evidence="7 8">M1-21</strain>
    </source>
</reference>
<sequence length="546" mass="59943">MKKWQKWTTAVVVVAAVAGGTKAAGWWGSNPSSDKNTLNYAMSADVQTLDTSKATDQYSNLVLGNTESNLLRVNSKGEPAPDLAKSYKVSDDGLTYTVELRSGLKWSDGSKLTAKDVVYSWQRMVNPKTASQYSYLASGVLNADDIMAGKKDVSELGVSASGNTITFKLDHAMPQFKYLLAFANFAPQKESVVNKEGDKYGTTADKQIYSGAYKFEGWNGTNGKFKMVKNDNYWDAKNVKTKTVNWQVVKNPDTALKLYKQGKIDRVSISNSPEMYSANKNNKDVKSAAVAAATYLEYNQANNAFLKNQKIRQALNLATNRTELASQATGGTRDAAVSLVSKGLTKTTSGEDLAAYVKPGYTYDKKKAQQLFKEGLAEVNQGKMKISLETDADSVISKNTVDYIKQAWESTFGSDIEVTEKVVPFKQRLKDSQSGDFDVVVTNWNGDYQDGSTFYDLFASKDAGYNDGKFTNESYFAAVKKADTTDATNASARQDDFKDAEKALMDDANINPLYSWKASSLVRSNVKGVVESPVGLTLDLTYAHRK</sequence>
<comment type="subcellular location">
    <subcellularLocation>
        <location evidence="1">Cell envelope</location>
    </subcellularLocation>
</comment>
<proteinExistence type="inferred from homology"/>
<evidence type="ECO:0000256" key="2">
    <source>
        <dbReference type="ARBA" id="ARBA00005695"/>
    </source>
</evidence>
<keyword evidence="3" id="KW-0813">Transport</keyword>
<dbReference type="InterPro" id="IPR030678">
    <property type="entry name" value="Peptide/Ni-bd"/>
</dbReference>
<dbReference type="CDD" id="cd08504">
    <property type="entry name" value="PBP2_OppA"/>
    <property type="match status" value="1"/>
</dbReference>
<feature type="signal peptide" evidence="5">
    <location>
        <begin position="1"/>
        <end position="23"/>
    </location>
</feature>
<dbReference type="Proteomes" id="UP000735205">
    <property type="component" value="Unassembled WGS sequence"/>
</dbReference>
<name>A0ABS5QU19_9LACO</name>
<evidence type="ECO:0000313" key="7">
    <source>
        <dbReference type="EMBL" id="MBS9336684.1"/>
    </source>
</evidence>
<dbReference type="PIRSF" id="PIRSF002741">
    <property type="entry name" value="MppA"/>
    <property type="match status" value="1"/>
</dbReference>
<dbReference type="SUPFAM" id="SSF53850">
    <property type="entry name" value="Periplasmic binding protein-like II"/>
    <property type="match status" value="1"/>
</dbReference>
<comment type="caution">
    <text evidence="7">The sequence shown here is derived from an EMBL/GenBank/DDBJ whole genome shotgun (WGS) entry which is preliminary data.</text>
</comment>
<dbReference type="Gene3D" id="3.10.105.10">
    <property type="entry name" value="Dipeptide-binding Protein, Domain 3"/>
    <property type="match status" value="1"/>
</dbReference>
<evidence type="ECO:0000256" key="5">
    <source>
        <dbReference type="SAM" id="SignalP"/>
    </source>
</evidence>
<evidence type="ECO:0000256" key="3">
    <source>
        <dbReference type="ARBA" id="ARBA00022448"/>
    </source>
</evidence>
<feature type="chain" id="PRO_5047291019" evidence="5">
    <location>
        <begin position="24"/>
        <end position="546"/>
    </location>
</feature>
<evidence type="ECO:0000256" key="1">
    <source>
        <dbReference type="ARBA" id="ARBA00004196"/>
    </source>
</evidence>
<feature type="domain" description="Solute-binding protein family 5" evidence="6">
    <location>
        <begin position="78"/>
        <end position="464"/>
    </location>
</feature>
<organism evidence="7 8">
    <name type="scientific">Fructobacillus papyrifericola</name>
    <dbReference type="NCBI Taxonomy" id="2713172"/>
    <lineage>
        <taxon>Bacteria</taxon>
        <taxon>Bacillati</taxon>
        <taxon>Bacillota</taxon>
        <taxon>Bacilli</taxon>
        <taxon>Lactobacillales</taxon>
        <taxon>Lactobacillaceae</taxon>
        <taxon>Fructobacillus</taxon>
    </lineage>
</organism>
<dbReference type="InterPro" id="IPR000914">
    <property type="entry name" value="SBP_5_dom"/>
</dbReference>
<evidence type="ECO:0000256" key="4">
    <source>
        <dbReference type="ARBA" id="ARBA00022729"/>
    </source>
</evidence>
<keyword evidence="8" id="KW-1185">Reference proteome</keyword>
<dbReference type="Gene3D" id="3.40.190.10">
    <property type="entry name" value="Periplasmic binding protein-like II"/>
    <property type="match status" value="1"/>
</dbReference>
<evidence type="ECO:0000313" key="8">
    <source>
        <dbReference type="Proteomes" id="UP000735205"/>
    </source>
</evidence>